<proteinExistence type="predicted"/>
<dbReference type="RefSeq" id="WP_107139042.1">
    <property type="nucleotide sequence ID" value="NZ_PYSV01000018.1"/>
</dbReference>
<accession>A0A2T3W4Y4</accession>
<dbReference type="Proteomes" id="UP000240317">
    <property type="component" value="Unassembled WGS sequence"/>
</dbReference>
<dbReference type="OrthoDB" id="72580at2"/>
<comment type="caution">
    <text evidence="1">The sequence shown here is derived from an EMBL/GenBank/DDBJ whole genome shotgun (WGS) entry which is preliminary data.</text>
</comment>
<protein>
    <submittedName>
        <fullName evidence="1">Uncharacterized protein</fullName>
    </submittedName>
</protein>
<reference evidence="1 2" key="1">
    <citation type="submission" date="2018-03" db="EMBL/GenBank/DDBJ databases">
        <title>Draft genome of Deinococcus sp. OD32.</title>
        <authorList>
            <person name="Wang X.-P."/>
            <person name="Du Z.-J."/>
        </authorList>
    </citation>
    <scope>NUCLEOTIDE SEQUENCE [LARGE SCALE GENOMIC DNA]</scope>
    <source>
        <strain evidence="1 2">OD32</strain>
    </source>
</reference>
<keyword evidence="2" id="KW-1185">Reference proteome</keyword>
<evidence type="ECO:0000313" key="1">
    <source>
        <dbReference type="EMBL" id="PTA66854.1"/>
    </source>
</evidence>
<dbReference type="AlphaFoldDB" id="A0A2T3W4Y4"/>
<evidence type="ECO:0000313" key="2">
    <source>
        <dbReference type="Proteomes" id="UP000240317"/>
    </source>
</evidence>
<organism evidence="1 2">
    <name type="scientific">Deinococcus arcticus</name>
    <dbReference type="NCBI Taxonomy" id="2136176"/>
    <lineage>
        <taxon>Bacteria</taxon>
        <taxon>Thermotogati</taxon>
        <taxon>Deinococcota</taxon>
        <taxon>Deinococci</taxon>
        <taxon>Deinococcales</taxon>
        <taxon>Deinococcaceae</taxon>
        <taxon>Deinococcus</taxon>
    </lineage>
</organism>
<sequence>MTHLGKALAPRGLTVRLLSARRRRLRPFVDLGPFFLFFGISGVDHGREARLERRFEEEYYPHLVTLRPSGSLPPGRYSFAGLPADANRRGWAVEEGGLAQGELSEDGWAALQAWLAQGGGEGAVQPQVLDA</sequence>
<gene>
    <name evidence="1" type="ORF">C8263_15460</name>
</gene>
<dbReference type="EMBL" id="PYSV01000018">
    <property type="protein sequence ID" value="PTA66854.1"/>
    <property type="molecule type" value="Genomic_DNA"/>
</dbReference>
<name>A0A2T3W4Y4_9DEIO</name>